<evidence type="ECO:0000313" key="8">
    <source>
        <dbReference type="Proteomes" id="UP000198984"/>
    </source>
</evidence>
<gene>
    <name evidence="7" type="ORF">SAMN04488505_1021030</name>
</gene>
<dbReference type="STRING" id="573321.SAMN04488505_1021030"/>
<dbReference type="RefSeq" id="WP_202909214.1">
    <property type="nucleotide sequence ID" value="NZ_FOBB01000002.1"/>
</dbReference>
<dbReference type="GO" id="GO:0030416">
    <property type="term" value="P:methylamine metabolic process"/>
    <property type="evidence" value="ECO:0007669"/>
    <property type="project" value="InterPro"/>
</dbReference>
<feature type="transmembrane region" description="Helical" evidence="5">
    <location>
        <begin position="116"/>
        <end position="133"/>
    </location>
</feature>
<organism evidence="7 8">
    <name type="scientific">Chitinophaga rupis</name>
    <dbReference type="NCBI Taxonomy" id="573321"/>
    <lineage>
        <taxon>Bacteria</taxon>
        <taxon>Pseudomonadati</taxon>
        <taxon>Bacteroidota</taxon>
        <taxon>Chitinophagia</taxon>
        <taxon>Chitinophagales</taxon>
        <taxon>Chitinophagaceae</taxon>
        <taxon>Chitinophaga</taxon>
    </lineage>
</organism>
<keyword evidence="3 5" id="KW-1133">Transmembrane helix</keyword>
<comment type="subcellular location">
    <subcellularLocation>
        <location evidence="1">Membrane</location>
        <topology evidence="1">Multi-pass membrane protein</topology>
    </subcellularLocation>
</comment>
<name>A0A1H7SVU7_9BACT</name>
<dbReference type="AlphaFoldDB" id="A0A1H7SVU7"/>
<protein>
    <recommendedName>
        <fullName evidence="6">Methylamine utilisation protein MauE domain-containing protein</fullName>
    </recommendedName>
</protein>
<evidence type="ECO:0000259" key="6">
    <source>
        <dbReference type="Pfam" id="PF07291"/>
    </source>
</evidence>
<dbReference type="InterPro" id="IPR009908">
    <property type="entry name" value="Methylamine_util_MauE"/>
</dbReference>
<evidence type="ECO:0000256" key="2">
    <source>
        <dbReference type="ARBA" id="ARBA00022692"/>
    </source>
</evidence>
<feature type="domain" description="Methylamine utilisation protein MauE" evidence="6">
    <location>
        <begin position="8"/>
        <end position="131"/>
    </location>
</feature>
<evidence type="ECO:0000256" key="4">
    <source>
        <dbReference type="ARBA" id="ARBA00023136"/>
    </source>
</evidence>
<keyword evidence="2 5" id="KW-0812">Transmembrane</keyword>
<proteinExistence type="predicted"/>
<evidence type="ECO:0000313" key="7">
    <source>
        <dbReference type="EMBL" id="SEL75637.1"/>
    </source>
</evidence>
<dbReference type="Proteomes" id="UP000198984">
    <property type="component" value="Unassembled WGS sequence"/>
</dbReference>
<evidence type="ECO:0000256" key="3">
    <source>
        <dbReference type="ARBA" id="ARBA00022989"/>
    </source>
</evidence>
<reference evidence="7 8" key="1">
    <citation type="submission" date="2016-10" db="EMBL/GenBank/DDBJ databases">
        <authorList>
            <person name="de Groot N.N."/>
        </authorList>
    </citation>
    <scope>NUCLEOTIDE SEQUENCE [LARGE SCALE GENOMIC DNA]</scope>
    <source>
        <strain evidence="7 8">DSM 21039</strain>
    </source>
</reference>
<dbReference type="Pfam" id="PF07291">
    <property type="entry name" value="MauE"/>
    <property type="match status" value="1"/>
</dbReference>
<dbReference type="GO" id="GO:0016020">
    <property type="term" value="C:membrane"/>
    <property type="evidence" value="ECO:0007669"/>
    <property type="project" value="UniProtKB-SubCell"/>
</dbReference>
<feature type="transmembrane region" description="Helical" evidence="5">
    <location>
        <begin position="49"/>
        <end position="67"/>
    </location>
</feature>
<dbReference type="EMBL" id="FOBB01000002">
    <property type="protein sequence ID" value="SEL75637.1"/>
    <property type="molecule type" value="Genomic_DNA"/>
</dbReference>
<feature type="transmembrane region" description="Helical" evidence="5">
    <location>
        <begin position="74"/>
        <end position="93"/>
    </location>
</feature>
<sequence length="154" mass="17298">MKLRSVTQEIICSLLIILFVYTGLNKLLDYEKFRFELGRSPFLQDLAPFIARTLPVGELMIALLIILKRTRLLGVYLSFALMALFTGYIWLMLHDANDLPCSCGGVLAAMSWNDHLIFNIAFTVLALIAILLQDRINASSAQKQVPRPARNTGI</sequence>
<keyword evidence="4 5" id="KW-0472">Membrane</keyword>
<evidence type="ECO:0000256" key="5">
    <source>
        <dbReference type="SAM" id="Phobius"/>
    </source>
</evidence>
<accession>A0A1H7SVU7</accession>
<evidence type="ECO:0000256" key="1">
    <source>
        <dbReference type="ARBA" id="ARBA00004141"/>
    </source>
</evidence>
<keyword evidence="8" id="KW-1185">Reference proteome</keyword>